<gene>
    <name evidence="5" type="ORF">CK501_12240</name>
</gene>
<feature type="binding site" evidence="4">
    <location>
        <position position="21"/>
    </location>
    <ligand>
        <name>a divalent metal cation</name>
        <dbReference type="ChEBI" id="CHEBI:60240"/>
        <label>1</label>
    </ligand>
</feature>
<protein>
    <submittedName>
        <fullName evidence="5">Hydrolase TatD</fullName>
    </submittedName>
</protein>
<feature type="binding site" evidence="4">
    <location>
        <position position="108"/>
    </location>
    <ligand>
        <name>a divalent metal cation</name>
        <dbReference type="ChEBI" id="CHEBI:60240"/>
        <label>1</label>
    </ligand>
</feature>
<evidence type="ECO:0000313" key="6">
    <source>
        <dbReference type="Proteomes" id="UP000218896"/>
    </source>
</evidence>
<dbReference type="InterPro" id="IPR018228">
    <property type="entry name" value="DNase_TatD-rel_CS"/>
</dbReference>
<dbReference type="OrthoDB" id="9810005at2"/>
<dbReference type="RefSeq" id="WP_095618029.1">
    <property type="nucleotide sequence ID" value="NZ_NSKD01000005.1"/>
</dbReference>
<feature type="binding site" evidence="4">
    <location>
        <position position="217"/>
    </location>
    <ligand>
        <name>a divalent metal cation</name>
        <dbReference type="ChEBI" id="CHEBI:60240"/>
        <label>1</label>
    </ligand>
</feature>
<organism evidence="5 6">
    <name type="scientific">Halovibrio salipaludis</name>
    <dbReference type="NCBI Taxonomy" id="2032626"/>
    <lineage>
        <taxon>Bacteria</taxon>
        <taxon>Pseudomonadati</taxon>
        <taxon>Pseudomonadota</taxon>
        <taxon>Gammaproteobacteria</taxon>
        <taxon>Oceanospirillales</taxon>
        <taxon>Halomonadaceae</taxon>
        <taxon>Halovibrio</taxon>
    </lineage>
</organism>
<keyword evidence="6" id="KW-1185">Reference proteome</keyword>
<accession>A0A2A2F2X3</accession>
<dbReference type="PANTHER" id="PTHR46124">
    <property type="entry name" value="D-AMINOACYL-TRNA DEACYLASE"/>
    <property type="match status" value="1"/>
</dbReference>
<evidence type="ECO:0000256" key="4">
    <source>
        <dbReference type="PIRSR" id="PIRSR005902-1"/>
    </source>
</evidence>
<feature type="binding site" evidence="4">
    <location>
        <position position="23"/>
    </location>
    <ligand>
        <name>a divalent metal cation</name>
        <dbReference type="ChEBI" id="CHEBI:60240"/>
        <label>1</label>
    </ligand>
</feature>
<dbReference type="Gene3D" id="3.20.20.140">
    <property type="entry name" value="Metal-dependent hydrolases"/>
    <property type="match status" value="1"/>
</dbReference>
<reference evidence="5 6" key="1">
    <citation type="submission" date="2017-08" db="EMBL/GenBank/DDBJ databases">
        <title>Halovibrio sewagensis sp. nov., isolated from wastewater of high salinity.</title>
        <authorList>
            <person name="Dong X."/>
            <person name="Zhang G."/>
        </authorList>
    </citation>
    <scope>NUCLEOTIDE SEQUENCE [LARGE SCALE GENOMIC DNA]</scope>
    <source>
        <strain evidence="5 6">YL5-2</strain>
    </source>
</reference>
<keyword evidence="3 5" id="KW-0378">Hydrolase</keyword>
<evidence type="ECO:0000256" key="1">
    <source>
        <dbReference type="ARBA" id="ARBA00009275"/>
    </source>
</evidence>
<dbReference type="Pfam" id="PF01026">
    <property type="entry name" value="TatD_DNase"/>
    <property type="match status" value="1"/>
</dbReference>
<comment type="caution">
    <text evidence="5">The sequence shown here is derived from an EMBL/GenBank/DDBJ whole genome shotgun (WGS) entry which is preliminary data.</text>
</comment>
<sequence length="282" mass="30871">MWPSTRPRNGEASAQGLIDAHCHIDFPQFDDRREQLLSECAANGIRRIVVPGTVPEGWQKILELARAHSMLAPAAGLHPWWVDGTGDDSLEQLDQLLAANSDLLAVGECGLDRKKGPALTQQQSVFEAQIRLAGRHDRPLLIHSVGTHDTVLALLRRLGFTLPFLMHGFSGSREQAEALVRQGGFIGVSGIITHPRASRARRVMAQLPLESLVLETDAPGLPPHGVPRDGNTPLNLPWVLDTLCSLRQEPPAEIVAAIRDNTRRLFMQRLDTEGLQKPGAPV</sequence>
<evidence type="ECO:0000256" key="3">
    <source>
        <dbReference type="ARBA" id="ARBA00022801"/>
    </source>
</evidence>
<name>A0A2A2F2X3_9GAMM</name>
<dbReference type="AlphaFoldDB" id="A0A2A2F2X3"/>
<dbReference type="CDD" id="cd01310">
    <property type="entry name" value="TatD_DNAse"/>
    <property type="match status" value="1"/>
</dbReference>
<comment type="similarity">
    <text evidence="1">Belongs to the metallo-dependent hydrolases superfamily. TatD-type hydrolase family.</text>
</comment>
<dbReference type="InterPro" id="IPR001130">
    <property type="entry name" value="TatD-like"/>
</dbReference>
<feature type="binding site" evidence="4">
    <location>
        <position position="143"/>
    </location>
    <ligand>
        <name>a divalent metal cation</name>
        <dbReference type="ChEBI" id="CHEBI:60240"/>
        <label>2</label>
    </ligand>
</feature>
<dbReference type="PIRSF" id="PIRSF005902">
    <property type="entry name" value="DNase_TatD"/>
    <property type="match status" value="1"/>
</dbReference>
<evidence type="ECO:0000313" key="5">
    <source>
        <dbReference type="EMBL" id="PAU79961.1"/>
    </source>
</evidence>
<dbReference type="GO" id="GO:0005829">
    <property type="term" value="C:cytosol"/>
    <property type="evidence" value="ECO:0007669"/>
    <property type="project" value="TreeGrafter"/>
</dbReference>
<evidence type="ECO:0000256" key="2">
    <source>
        <dbReference type="ARBA" id="ARBA00022723"/>
    </source>
</evidence>
<dbReference type="PROSITE" id="PS01137">
    <property type="entry name" value="TATD_1"/>
    <property type="match status" value="1"/>
</dbReference>
<dbReference type="SUPFAM" id="SSF51556">
    <property type="entry name" value="Metallo-dependent hydrolases"/>
    <property type="match status" value="1"/>
</dbReference>
<dbReference type="FunFam" id="3.20.20.140:FF:000005">
    <property type="entry name" value="TatD family hydrolase"/>
    <property type="match status" value="1"/>
</dbReference>
<dbReference type="InterPro" id="IPR032466">
    <property type="entry name" value="Metal_Hydrolase"/>
</dbReference>
<feature type="binding site" evidence="4">
    <location>
        <position position="167"/>
    </location>
    <ligand>
        <name>a divalent metal cation</name>
        <dbReference type="ChEBI" id="CHEBI:60240"/>
        <label>2</label>
    </ligand>
</feature>
<dbReference type="PANTHER" id="PTHR46124:SF3">
    <property type="entry name" value="HYDROLASE"/>
    <property type="match status" value="1"/>
</dbReference>
<dbReference type="GO" id="GO:0016788">
    <property type="term" value="F:hydrolase activity, acting on ester bonds"/>
    <property type="evidence" value="ECO:0007669"/>
    <property type="project" value="InterPro"/>
</dbReference>
<proteinExistence type="inferred from homology"/>
<keyword evidence="2 4" id="KW-0479">Metal-binding</keyword>
<dbReference type="Proteomes" id="UP000218896">
    <property type="component" value="Unassembled WGS sequence"/>
</dbReference>
<dbReference type="GO" id="GO:0046872">
    <property type="term" value="F:metal ion binding"/>
    <property type="evidence" value="ECO:0007669"/>
    <property type="project" value="UniProtKB-KW"/>
</dbReference>
<dbReference type="EMBL" id="NSKD01000005">
    <property type="protein sequence ID" value="PAU79961.1"/>
    <property type="molecule type" value="Genomic_DNA"/>
</dbReference>